<comment type="caution">
    <text evidence="2">The sequence shown here is derived from an EMBL/GenBank/DDBJ whole genome shotgun (WGS) entry which is preliminary data.</text>
</comment>
<evidence type="ECO:0000256" key="1">
    <source>
        <dbReference type="SAM" id="MobiDB-lite"/>
    </source>
</evidence>
<reference evidence="3" key="1">
    <citation type="journal article" date="2019" name="Int. J. Syst. Evol. Microbiol.">
        <title>The Global Catalogue of Microorganisms (GCM) 10K type strain sequencing project: providing services to taxonomists for standard genome sequencing and annotation.</title>
        <authorList>
            <consortium name="The Broad Institute Genomics Platform"/>
            <consortium name="The Broad Institute Genome Sequencing Center for Infectious Disease"/>
            <person name="Wu L."/>
            <person name="Ma J."/>
        </authorList>
    </citation>
    <scope>NUCLEOTIDE SEQUENCE [LARGE SCALE GENOMIC DNA]</scope>
    <source>
        <strain evidence="3">KCTC 22280</strain>
    </source>
</reference>
<feature type="region of interest" description="Disordered" evidence="1">
    <location>
        <begin position="50"/>
        <end position="69"/>
    </location>
</feature>
<gene>
    <name evidence="2" type="ORF">GCM10007071_34510</name>
</gene>
<dbReference type="EMBL" id="BMXV01000009">
    <property type="protein sequence ID" value="GGY84288.1"/>
    <property type="molecule type" value="Genomic_DNA"/>
</dbReference>
<accession>A0ABQ3B8T8</accession>
<organism evidence="2 3">
    <name type="scientific">Marinobacter zhanjiangensis</name>
    <dbReference type="NCBI Taxonomy" id="578215"/>
    <lineage>
        <taxon>Bacteria</taxon>
        <taxon>Pseudomonadati</taxon>
        <taxon>Pseudomonadota</taxon>
        <taxon>Gammaproteobacteria</taxon>
        <taxon>Pseudomonadales</taxon>
        <taxon>Marinobacteraceae</taxon>
        <taxon>Marinobacter</taxon>
    </lineage>
</organism>
<dbReference type="Proteomes" id="UP000601597">
    <property type="component" value="Unassembled WGS sequence"/>
</dbReference>
<name>A0ABQ3B8T8_9GAMM</name>
<proteinExistence type="predicted"/>
<keyword evidence="3" id="KW-1185">Reference proteome</keyword>
<evidence type="ECO:0000313" key="3">
    <source>
        <dbReference type="Proteomes" id="UP000601597"/>
    </source>
</evidence>
<protein>
    <submittedName>
        <fullName evidence="2">Uncharacterized protein</fullName>
    </submittedName>
</protein>
<evidence type="ECO:0000313" key="2">
    <source>
        <dbReference type="EMBL" id="GGY84288.1"/>
    </source>
</evidence>
<sequence>MHMESGGYCKELLQSNLSLRDLVSAMLKGRIIAFVALVICRRTDTEDSSRQIKQSGSVPFGKFADLPSH</sequence>